<evidence type="ECO:0000256" key="1">
    <source>
        <dbReference type="ARBA" id="ARBA00005058"/>
    </source>
</evidence>
<accession>A0A316ZD10</accession>
<dbReference type="AlphaFoldDB" id="A0A316ZD10"/>
<dbReference type="GO" id="GO:0004731">
    <property type="term" value="F:purine-nucleoside phosphorylase activity"/>
    <property type="evidence" value="ECO:0007669"/>
    <property type="project" value="UniProtKB-EC"/>
</dbReference>
<comment type="similarity">
    <text evidence="2 5">Belongs to the PNP/MTAP phosphorylase family.</text>
</comment>
<dbReference type="OrthoDB" id="10261782at2759"/>
<gene>
    <name evidence="8" type="ORF">FA09DRAFT_338108</name>
</gene>
<sequence length="319" mass="33762">MSTPSLPSPFPEALAAIAAHLPADSPLARPQWGIICGSGLAGLADTLQERIDVPYSAVPGFPPTTVEGHKSSLAFGFLHDSTGASSTRVPVVAALGRFHLYEGHSPQACVLPVRLMKLLGAKAVVVTNASGGLNPDYDVGTIVAMHDHLSLPTLGSLNPLIGHNVPLGPRFPATSDAYDVPLRLSFFRAARELSLFDSVASGTYAYVSGPSYESRAECKFLRSSGADCVGMSTVPEILAARHAGLRVLGISLVTNKVVVTPYFDAKAAIEREAKGEALEDQTGKDSKEAATHEEVLEVGMRRAEDVRRLVERTILSTPL</sequence>
<organism evidence="8 9">
    <name type="scientific">Tilletiopsis washingtonensis</name>
    <dbReference type="NCBI Taxonomy" id="58919"/>
    <lineage>
        <taxon>Eukaryota</taxon>
        <taxon>Fungi</taxon>
        <taxon>Dikarya</taxon>
        <taxon>Basidiomycota</taxon>
        <taxon>Ustilaginomycotina</taxon>
        <taxon>Exobasidiomycetes</taxon>
        <taxon>Entylomatales</taxon>
        <taxon>Entylomatales incertae sedis</taxon>
        <taxon>Tilletiopsis</taxon>
    </lineage>
</organism>
<evidence type="ECO:0000313" key="9">
    <source>
        <dbReference type="Proteomes" id="UP000245946"/>
    </source>
</evidence>
<keyword evidence="4 5" id="KW-0808">Transferase</keyword>
<dbReference type="UniPathway" id="UPA00606"/>
<dbReference type="PANTHER" id="PTHR11904">
    <property type="entry name" value="METHYLTHIOADENOSINE/PURINE NUCLEOSIDE PHOSPHORYLASE"/>
    <property type="match status" value="1"/>
</dbReference>
<evidence type="ECO:0000256" key="2">
    <source>
        <dbReference type="ARBA" id="ARBA00006751"/>
    </source>
</evidence>
<evidence type="ECO:0000256" key="5">
    <source>
        <dbReference type="PIRNR" id="PIRNR000477"/>
    </source>
</evidence>
<reference evidence="8 9" key="1">
    <citation type="journal article" date="2018" name="Mol. Biol. Evol.">
        <title>Broad Genomic Sampling Reveals a Smut Pathogenic Ancestry of the Fungal Clade Ustilaginomycotina.</title>
        <authorList>
            <person name="Kijpornyongpan T."/>
            <person name="Mondo S.J."/>
            <person name="Barry K."/>
            <person name="Sandor L."/>
            <person name="Lee J."/>
            <person name="Lipzen A."/>
            <person name="Pangilinan J."/>
            <person name="LaButti K."/>
            <person name="Hainaut M."/>
            <person name="Henrissat B."/>
            <person name="Grigoriev I.V."/>
            <person name="Spatafora J.W."/>
            <person name="Aime M.C."/>
        </authorList>
    </citation>
    <scope>NUCLEOTIDE SEQUENCE [LARGE SCALE GENOMIC DNA]</scope>
    <source>
        <strain evidence="8 9">MCA 4186</strain>
    </source>
</reference>
<dbReference type="EC" id="2.4.2.1" evidence="5"/>
<evidence type="ECO:0000259" key="7">
    <source>
        <dbReference type="Pfam" id="PF01048"/>
    </source>
</evidence>
<feature type="binding site" evidence="6">
    <location>
        <position position="213"/>
    </location>
    <ligand>
        <name>a purine D-ribonucleoside</name>
        <dbReference type="ChEBI" id="CHEBI:142355"/>
    </ligand>
</feature>
<dbReference type="GO" id="GO:0005737">
    <property type="term" value="C:cytoplasm"/>
    <property type="evidence" value="ECO:0007669"/>
    <property type="project" value="TreeGrafter"/>
</dbReference>
<dbReference type="PIRSF" id="PIRSF000477">
    <property type="entry name" value="PurNPase"/>
    <property type="match status" value="1"/>
</dbReference>
<dbReference type="GeneID" id="37271606"/>
<keyword evidence="9" id="KW-1185">Reference proteome</keyword>
<comment type="pathway">
    <text evidence="1 5">Purine metabolism; purine nucleoside salvage.</text>
</comment>
<dbReference type="NCBIfam" id="TIGR01697">
    <property type="entry name" value="PNPH-PUNA-XAPA"/>
    <property type="match status" value="1"/>
</dbReference>
<dbReference type="RefSeq" id="XP_025599101.1">
    <property type="nucleotide sequence ID" value="XM_025744062.1"/>
</dbReference>
<dbReference type="SUPFAM" id="SSF53167">
    <property type="entry name" value="Purine and uridine phosphorylases"/>
    <property type="match status" value="1"/>
</dbReference>
<feature type="binding site" evidence="6">
    <location>
        <position position="129"/>
    </location>
    <ligand>
        <name>phosphate</name>
        <dbReference type="ChEBI" id="CHEBI:43474"/>
    </ligand>
</feature>
<dbReference type="Gene3D" id="3.40.50.1580">
    <property type="entry name" value="Nucleoside phosphorylase domain"/>
    <property type="match status" value="1"/>
</dbReference>
<name>A0A316ZD10_9BASI</name>
<feature type="binding site" evidence="6">
    <location>
        <position position="255"/>
    </location>
    <ligand>
        <name>a purine D-ribonucleoside</name>
        <dbReference type="ChEBI" id="CHEBI:142355"/>
    </ligand>
</feature>
<comment type="function">
    <text evidence="5">The purine nucleoside phosphorylases catalyze the phosphorolytic breakdown of the N-glycosidic bond in the beta-(deoxy)ribonucleoside molecules, with the formation of the corresponding free purine bases and pentose-1-phosphate.</text>
</comment>
<dbReference type="STRING" id="58919.A0A316ZD10"/>
<dbReference type="NCBIfam" id="NF006054">
    <property type="entry name" value="PRK08202.1"/>
    <property type="match status" value="1"/>
</dbReference>
<dbReference type="InterPro" id="IPR035994">
    <property type="entry name" value="Nucleoside_phosphorylase_sf"/>
</dbReference>
<dbReference type="GO" id="GO:0009116">
    <property type="term" value="P:nucleoside metabolic process"/>
    <property type="evidence" value="ECO:0007669"/>
    <property type="project" value="InterPro"/>
</dbReference>
<evidence type="ECO:0000313" key="8">
    <source>
        <dbReference type="EMBL" id="PWN98822.1"/>
    </source>
</evidence>
<keyword evidence="3 5" id="KW-0328">Glycosyltransferase</keyword>
<dbReference type="Proteomes" id="UP000245946">
    <property type="component" value="Unassembled WGS sequence"/>
</dbReference>
<dbReference type="EMBL" id="KZ819290">
    <property type="protein sequence ID" value="PWN98822.1"/>
    <property type="molecule type" value="Genomic_DNA"/>
</dbReference>
<dbReference type="CDD" id="cd09009">
    <property type="entry name" value="PNP-EcPNPII_like"/>
    <property type="match status" value="1"/>
</dbReference>
<dbReference type="InterPro" id="IPR011268">
    <property type="entry name" value="Purine_phosphorylase"/>
</dbReference>
<feature type="binding site" evidence="6">
    <location>
        <position position="38"/>
    </location>
    <ligand>
        <name>phosphate</name>
        <dbReference type="ChEBI" id="CHEBI:43474"/>
    </ligand>
</feature>
<evidence type="ECO:0000256" key="3">
    <source>
        <dbReference type="ARBA" id="ARBA00022676"/>
    </source>
</evidence>
<feature type="binding site" evidence="6">
    <location>
        <position position="232"/>
    </location>
    <ligand>
        <name>phosphate</name>
        <dbReference type="ChEBI" id="CHEBI:43474"/>
    </ligand>
</feature>
<dbReference type="InterPro" id="IPR000845">
    <property type="entry name" value="Nucleoside_phosphorylase_d"/>
</dbReference>
<feature type="domain" description="Nucleoside phosphorylase" evidence="7">
    <location>
        <begin position="33"/>
        <end position="314"/>
    </location>
</feature>
<evidence type="ECO:0000256" key="4">
    <source>
        <dbReference type="ARBA" id="ARBA00022679"/>
    </source>
</evidence>
<proteinExistence type="inferred from homology"/>
<feature type="binding site" evidence="6">
    <location>
        <begin position="97"/>
        <end position="99"/>
    </location>
    <ligand>
        <name>phosphate</name>
        <dbReference type="ChEBI" id="CHEBI:43474"/>
    </ligand>
</feature>
<evidence type="ECO:0000256" key="6">
    <source>
        <dbReference type="PIRSR" id="PIRSR000477-2"/>
    </source>
</evidence>
<protein>
    <recommendedName>
        <fullName evidence="5">Purine nucleoside phosphorylase</fullName>
        <ecNumber evidence="5">2.4.2.1</ecNumber>
    </recommendedName>
    <alternativeName>
        <fullName evidence="5">Inosine-guanosine phosphorylase</fullName>
    </alternativeName>
</protein>
<dbReference type="Pfam" id="PF01048">
    <property type="entry name" value="PNP_UDP_1"/>
    <property type="match status" value="1"/>
</dbReference>
<dbReference type="PANTHER" id="PTHR11904:SF9">
    <property type="entry name" value="PURINE NUCLEOSIDE PHOSPHORYLASE-RELATED"/>
    <property type="match status" value="1"/>
</dbReference>
<feature type="binding site" evidence="6">
    <location>
        <position position="69"/>
    </location>
    <ligand>
        <name>phosphate</name>
        <dbReference type="ChEBI" id="CHEBI:43474"/>
    </ligand>
</feature>